<dbReference type="SUPFAM" id="SSF140459">
    <property type="entry name" value="PE/PPE dimer-like"/>
    <property type="match status" value="1"/>
</dbReference>
<evidence type="ECO:0000256" key="1">
    <source>
        <dbReference type="SAM" id="MobiDB-lite"/>
    </source>
</evidence>
<dbReference type="InterPro" id="IPR038332">
    <property type="entry name" value="PPE_sf"/>
</dbReference>
<dbReference type="AlphaFoldDB" id="A0A1I4CZ19"/>
<feature type="compositionally biased region" description="Basic and acidic residues" evidence="1">
    <location>
        <begin position="1"/>
        <end position="23"/>
    </location>
</feature>
<dbReference type="Gene3D" id="1.20.1260.20">
    <property type="entry name" value="PPE superfamily"/>
    <property type="match status" value="1"/>
</dbReference>
<dbReference type="OrthoDB" id="3664672at2"/>
<gene>
    <name evidence="2" type="ORF">SAMN05421835_13844</name>
</gene>
<dbReference type="STRING" id="115433.SAMN05421835_13844"/>
<dbReference type="EMBL" id="FORP01000038">
    <property type="protein sequence ID" value="SFK85659.1"/>
    <property type="molecule type" value="Genomic_DNA"/>
</dbReference>
<evidence type="ECO:0000313" key="2">
    <source>
        <dbReference type="EMBL" id="SFK85659.1"/>
    </source>
</evidence>
<organism evidence="2 3">
    <name type="scientific">Amycolatopsis sacchari</name>
    <dbReference type="NCBI Taxonomy" id="115433"/>
    <lineage>
        <taxon>Bacteria</taxon>
        <taxon>Bacillati</taxon>
        <taxon>Actinomycetota</taxon>
        <taxon>Actinomycetes</taxon>
        <taxon>Pseudonocardiales</taxon>
        <taxon>Pseudonocardiaceae</taxon>
        <taxon>Amycolatopsis</taxon>
    </lineage>
</organism>
<evidence type="ECO:0000313" key="3">
    <source>
        <dbReference type="Proteomes" id="UP000199025"/>
    </source>
</evidence>
<keyword evidence="3" id="KW-1185">Reference proteome</keyword>
<dbReference type="Proteomes" id="UP000199025">
    <property type="component" value="Unassembled WGS sequence"/>
</dbReference>
<proteinExistence type="predicted"/>
<accession>A0A1I4CZ19</accession>
<dbReference type="RefSeq" id="WP_091516501.1">
    <property type="nucleotide sequence ID" value="NZ_CBDQZW010000046.1"/>
</dbReference>
<protein>
    <submittedName>
        <fullName evidence="2">PPE family protein</fullName>
    </submittedName>
</protein>
<feature type="region of interest" description="Disordered" evidence="1">
    <location>
        <begin position="1"/>
        <end position="31"/>
    </location>
</feature>
<name>A0A1I4CZ19_9PSEU</name>
<reference evidence="2 3" key="1">
    <citation type="submission" date="2016-10" db="EMBL/GenBank/DDBJ databases">
        <authorList>
            <person name="de Groot N.N."/>
        </authorList>
    </citation>
    <scope>NUCLEOTIDE SEQUENCE [LARGE SCALE GENOMIC DNA]</scope>
    <source>
        <strain evidence="2 3">DSM 44468</strain>
    </source>
</reference>
<sequence>MTIPEPVRRYESRSHEELAREVAEGNDPAAAGQLGARWAELGTRLRESAQALESLADRSGEAWQGPAAEAVRATLAKAAAWSDQATEVSRAVAGAVSGQAEIAARARAEMPPPVSYDPVAMIRESAGDVVALVGLSDRMARRREESEAARRKAIDVMAARDAALRASVPDRVFEAPPELT</sequence>